<accession>A0ABS0I342</accession>
<dbReference type="EMBL" id="JADQDM010000003">
    <property type="protein sequence ID" value="MBF9221365.1"/>
    <property type="molecule type" value="Genomic_DNA"/>
</dbReference>
<organism evidence="1 2">
    <name type="scientific">Hymenobacter ruricola</name>
    <dbReference type="NCBI Taxonomy" id="2791023"/>
    <lineage>
        <taxon>Bacteria</taxon>
        <taxon>Pseudomonadati</taxon>
        <taxon>Bacteroidota</taxon>
        <taxon>Cytophagia</taxon>
        <taxon>Cytophagales</taxon>
        <taxon>Hymenobacteraceae</taxon>
        <taxon>Hymenobacter</taxon>
    </lineage>
</organism>
<keyword evidence="2" id="KW-1185">Reference proteome</keyword>
<dbReference type="Proteomes" id="UP000618931">
    <property type="component" value="Unassembled WGS sequence"/>
</dbReference>
<reference evidence="1 2" key="1">
    <citation type="submission" date="2020-11" db="EMBL/GenBank/DDBJ databases">
        <authorList>
            <person name="Kim M.K."/>
        </authorList>
    </citation>
    <scope>NUCLEOTIDE SEQUENCE [LARGE SCALE GENOMIC DNA]</scope>
    <source>
        <strain evidence="1 2">BT662</strain>
    </source>
</reference>
<comment type="caution">
    <text evidence="1">The sequence shown here is derived from an EMBL/GenBank/DDBJ whole genome shotgun (WGS) entry which is preliminary data.</text>
</comment>
<proteinExistence type="predicted"/>
<evidence type="ECO:0000313" key="2">
    <source>
        <dbReference type="Proteomes" id="UP000618931"/>
    </source>
</evidence>
<sequence length="259" mass="28550">MQFHADSSVLETLTAFNQEEAFRKPLQFLAGAPAPQPNGELKLPAIAYDSLTSPFPHDRKFDRNFSVWFLEDDQRELFFRAVFMLKATDITVFVQNGVPQGLRITACRGTETAQVVLYHNKSGAFRKAVAESPQTALGQEVMRLLNRPLPLFANEVDGLFADGLPLQLVSAYYQLHDGAHKRQWTLPWMELGPNALELWFQAPQHGLAQVLLHYGPGDAPIQARVAQVQSNTVLAPLQKLLLSLSSAASGAEGVATQSA</sequence>
<dbReference type="RefSeq" id="WP_196292811.1">
    <property type="nucleotide sequence ID" value="NZ_JADQDM010000003.1"/>
</dbReference>
<evidence type="ECO:0000313" key="1">
    <source>
        <dbReference type="EMBL" id="MBF9221365.1"/>
    </source>
</evidence>
<name>A0ABS0I342_9BACT</name>
<gene>
    <name evidence="1" type="ORF">I2H31_09635</name>
</gene>
<protein>
    <submittedName>
        <fullName evidence="1">Uncharacterized protein</fullName>
    </submittedName>
</protein>